<dbReference type="Proteomes" id="UP000240883">
    <property type="component" value="Unassembled WGS sequence"/>
</dbReference>
<sequence>MSNNSTSIVPASGGFSQQGSLDWVALGNMQYSASIAVLGRLSKAGIDTLTVAFGQAMCTKIPIGPHGEKVLNEAMRGLGAKSIAGDLIWFGVGIRHILRDLVQTSQGCSLIALCGALAEGYPYPYVALVLYEMAKACTHQAELTPSFAQWEALVHVAAPTFVGTTLGNRIQQMSRFAPQNHGEKTENPHPSDLIKTIFDIAKIHSGELRSIYVQGNMSCSWIAVWSDFILGLRVLVRNEHSHVVYANFDPEQNYTQVNIGFVTTQGSSDIIHAGSSHLMRSGRDFISEFLNEDVAGDIDTYFFSCGRVGWESMFTERFGDQFSVLITNPRDINSEGTPLKPKSDMDTESWDGKSPYDNFVQSLAILAKLSSTAPAKLVRS</sequence>
<gene>
    <name evidence="1" type="ORF">BS50DRAFT_639801</name>
</gene>
<proteinExistence type="predicted"/>
<name>A0A2T2N6T1_CORCC</name>
<dbReference type="OrthoDB" id="3344043at2759"/>
<organism evidence="1 2">
    <name type="scientific">Corynespora cassiicola Philippines</name>
    <dbReference type="NCBI Taxonomy" id="1448308"/>
    <lineage>
        <taxon>Eukaryota</taxon>
        <taxon>Fungi</taxon>
        <taxon>Dikarya</taxon>
        <taxon>Ascomycota</taxon>
        <taxon>Pezizomycotina</taxon>
        <taxon>Dothideomycetes</taxon>
        <taxon>Pleosporomycetidae</taxon>
        <taxon>Pleosporales</taxon>
        <taxon>Corynesporascaceae</taxon>
        <taxon>Corynespora</taxon>
    </lineage>
</organism>
<accession>A0A2T2N6T1</accession>
<reference evidence="1 2" key="1">
    <citation type="journal article" date="2018" name="Front. Microbiol.">
        <title>Genome-Wide Analysis of Corynespora cassiicola Leaf Fall Disease Putative Effectors.</title>
        <authorList>
            <person name="Lopez D."/>
            <person name="Ribeiro S."/>
            <person name="Label P."/>
            <person name="Fumanal B."/>
            <person name="Venisse J.S."/>
            <person name="Kohler A."/>
            <person name="de Oliveira R.R."/>
            <person name="Labutti K."/>
            <person name="Lipzen A."/>
            <person name="Lail K."/>
            <person name="Bauer D."/>
            <person name="Ohm R.A."/>
            <person name="Barry K.W."/>
            <person name="Spatafora J."/>
            <person name="Grigoriev I.V."/>
            <person name="Martin F.M."/>
            <person name="Pujade-Renaud V."/>
        </authorList>
    </citation>
    <scope>NUCLEOTIDE SEQUENCE [LARGE SCALE GENOMIC DNA]</scope>
    <source>
        <strain evidence="1 2">Philippines</strain>
    </source>
</reference>
<dbReference type="EMBL" id="KZ678147">
    <property type="protein sequence ID" value="PSN60738.1"/>
    <property type="molecule type" value="Genomic_DNA"/>
</dbReference>
<evidence type="ECO:0000313" key="1">
    <source>
        <dbReference type="EMBL" id="PSN60738.1"/>
    </source>
</evidence>
<keyword evidence="2" id="KW-1185">Reference proteome</keyword>
<evidence type="ECO:0000313" key="2">
    <source>
        <dbReference type="Proteomes" id="UP000240883"/>
    </source>
</evidence>
<protein>
    <submittedName>
        <fullName evidence="1">Uncharacterized protein</fullName>
    </submittedName>
</protein>
<dbReference type="STRING" id="1448308.A0A2T2N6T1"/>
<dbReference type="AlphaFoldDB" id="A0A2T2N6T1"/>